<gene>
    <name evidence="9" type="ORF">OB236_32800</name>
</gene>
<keyword evidence="2 7" id="KW-0813">Transport</keyword>
<dbReference type="EMBL" id="JAOQIO010000110">
    <property type="protein sequence ID" value="MCU6796917.1"/>
    <property type="molecule type" value="Genomic_DNA"/>
</dbReference>
<dbReference type="PANTHER" id="PTHR43744">
    <property type="entry name" value="ABC TRANSPORTER PERMEASE PROTEIN MG189-RELATED-RELATED"/>
    <property type="match status" value="1"/>
</dbReference>
<feature type="transmembrane region" description="Helical" evidence="7">
    <location>
        <begin position="257"/>
        <end position="277"/>
    </location>
</feature>
<evidence type="ECO:0000256" key="6">
    <source>
        <dbReference type="ARBA" id="ARBA00023136"/>
    </source>
</evidence>
<sequence length="292" mass="32322">MQMKPHNAGSLIFQTLNISLLGLLGLVTVFPFYYVLIVSLTDPTEYMLDKWTLFPNHWSLASYEYLLSTKAFLRSMGNSTFLATVGTACSLLLTSSLAYALSRHRMSGRRIVLMMVLLTILFSPGIIPHYILVRQIGLIGSLWSLIIPALASGWNVLLMKGFFASIPAELDESASIDGSNDIQTWVRIILPLSLPAMAAFGLFYAVGYWNQFFQALLYINDSAKWPIQVLLQNMLLSASNTDLEAYDVTQQAPPSEMLKMAAVIIATVPILIVYPFLQKHFAKGAMVGSVKG</sequence>
<keyword evidence="10" id="KW-1185">Reference proteome</keyword>
<evidence type="ECO:0000256" key="1">
    <source>
        <dbReference type="ARBA" id="ARBA00004651"/>
    </source>
</evidence>
<dbReference type="Proteomes" id="UP001652445">
    <property type="component" value="Unassembled WGS sequence"/>
</dbReference>
<keyword evidence="5 7" id="KW-1133">Transmembrane helix</keyword>
<evidence type="ECO:0000256" key="2">
    <source>
        <dbReference type="ARBA" id="ARBA00022448"/>
    </source>
</evidence>
<evidence type="ECO:0000256" key="5">
    <source>
        <dbReference type="ARBA" id="ARBA00022989"/>
    </source>
</evidence>
<feature type="transmembrane region" description="Helical" evidence="7">
    <location>
        <begin position="138"/>
        <end position="158"/>
    </location>
</feature>
<feature type="transmembrane region" description="Helical" evidence="7">
    <location>
        <begin position="12"/>
        <end position="37"/>
    </location>
</feature>
<comment type="subcellular location">
    <subcellularLocation>
        <location evidence="1 7">Cell membrane</location>
        <topology evidence="1 7">Multi-pass membrane protein</topology>
    </subcellularLocation>
</comment>
<dbReference type="PROSITE" id="PS50928">
    <property type="entry name" value="ABC_TM1"/>
    <property type="match status" value="1"/>
</dbReference>
<comment type="caution">
    <text evidence="9">The sequence shown here is derived from an EMBL/GenBank/DDBJ whole genome shotgun (WGS) entry which is preliminary data.</text>
</comment>
<evidence type="ECO:0000259" key="8">
    <source>
        <dbReference type="PROSITE" id="PS50928"/>
    </source>
</evidence>
<evidence type="ECO:0000256" key="7">
    <source>
        <dbReference type="RuleBase" id="RU363032"/>
    </source>
</evidence>
<proteinExistence type="inferred from homology"/>
<accession>A0ABT2USX6</accession>
<dbReference type="Pfam" id="PF00528">
    <property type="entry name" value="BPD_transp_1"/>
    <property type="match status" value="1"/>
</dbReference>
<organism evidence="9 10">
    <name type="scientific">Paenibacillus baimaensis</name>
    <dbReference type="NCBI Taxonomy" id="2982185"/>
    <lineage>
        <taxon>Bacteria</taxon>
        <taxon>Bacillati</taxon>
        <taxon>Bacillota</taxon>
        <taxon>Bacilli</taxon>
        <taxon>Bacillales</taxon>
        <taxon>Paenibacillaceae</taxon>
        <taxon>Paenibacillus</taxon>
    </lineage>
</organism>
<dbReference type="InterPro" id="IPR000515">
    <property type="entry name" value="MetI-like"/>
</dbReference>
<name>A0ABT2USX6_9BACL</name>
<keyword evidence="4 7" id="KW-0812">Transmembrane</keyword>
<feature type="transmembrane region" description="Helical" evidence="7">
    <location>
        <begin position="111"/>
        <end position="132"/>
    </location>
</feature>
<reference evidence="9 10" key="1">
    <citation type="submission" date="2022-09" db="EMBL/GenBank/DDBJ databases">
        <authorList>
            <person name="Han X.L."/>
            <person name="Wang Q."/>
            <person name="Lu T."/>
        </authorList>
    </citation>
    <scope>NUCLEOTIDE SEQUENCE [LARGE SCALE GENOMIC DNA]</scope>
    <source>
        <strain evidence="9 10">WQ 127069</strain>
    </source>
</reference>
<protein>
    <submittedName>
        <fullName evidence="9">Carbohydrate ABC transporter permease</fullName>
    </submittedName>
</protein>
<dbReference type="SUPFAM" id="SSF161098">
    <property type="entry name" value="MetI-like"/>
    <property type="match status" value="1"/>
</dbReference>
<feature type="transmembrane region" description="Helical" evidence="7">
    <location>
        <begin position="80"/>
        <end position="99"/>
    </location>
</feature>
<dbReference type="PANTHER" id="PTHR43744:SF9">
    <property type="entry name" value="POLYGALACTURONAN_RHAMNOGALACTURONAN TRANSPORT SYSTEM PERMEASE PROTEIN YTCP"/>
    <property type="match status" value="1"/>
</dbReference>
<keyword evidence="3" id="KW-1003">Cell membrane</keyword>
<keyword evidence="6 7" id="KW-0472">Membrane</keyword>
<dbReference type="Gene3D" id="1.10.3720.10">
    <property type="entry name" value="MetI-like"/>
    <property type="match status" value="1"/>
</dbReference>
<evidence type="ECO:0000313" key="10">
    <source>
        <dbReference type="Proteomes" id="UP001652445"/>
    </source>
</evidence>
<dbReference type="InterPro" id="IPR035906">
    <property type="entry name" value="MetI-like_sf"/>
</dbReference>
<dbReference type="CDD" id="cd06261">
    <property type="entry name" value="TM_PBP2"/>
    <property type="match status" value="1"/>
</dbReference>
<evidence type="ECO:0000313" key="9">
    <source>
        <dbReference type="EMBL" id="MCU6796917.1"/>
    </source>
</evidence>
<feature type="transmembrane region" description="Helical" evidence="7">
    <location>
        <begin position="188"/>
        <end position="209"/>
    </location>
</feature>
<evidence type="ECO:0000256" key="3">
    <source>
        <dbReference type="ARBA" id="ARBA00022475"/>
    </source>
</evidence>
<evidence type="ECO:0000256" key="4">
    <source>
        <dbReference type="ARBA" id="ARBA00022692"/>
    </source>
</evidence>
<comment type="similarity">
    <text evidence="7">Belongs to the binding-protein-dependent transport system permease family.</text>
</comment>
<feature type="domain" description="ABC transmembrane type-1" evidence="8">
    <location>
        <begin position="76"/>
        <end position="277"/>
    </location>
</feature>